<dbReference type="EMBL" id="JBHTJH010000017">
    <property type="protein sequence ID" value="MFD0863109.1"/>
    <property type="molecule type" value="Genomic_DNA"/>
</dbReference>
<feature type="transmembrane region" description="Helical" evidence="1">
    <location>
        <begin position="197"/>
        <end position="217"/>
    </location>
</feature>
<feature type="transmembrane region" description="Helical" evidence="1">
    <location>
        <begin position="253"/>
        <end position="270"/>
    </location>
</feature>
<keyword evidence="1" id="KW-1133">Transmembrane helix</keyword>
<keyword evidence="3" id="KW-1185">Reference proteome</keyword>
<keyword evidence="1" id="KW-0812">Transmembrane</keyword>
<feature type="transmembrane region" description="Helical" evidence="1">
    <location>
        <begin position="64"/>
        <end position="95"/>
    </location>
</feature>
<name>A0ABW3D0G5_9FLAO</name>
<dbReference type="InterPro" id="IPR045625">
    <property type="entry name" value="DUF6427"/>
</dbReference>
<feature type="transmembrane region" description="Helical" evidence="1">
    <location>
        <begin position="282"/>
        <end position="299"/>
    </location>
</feature>
<organism evidence="2 3">
    <name type="scientific">Sungkyunkwania multivorans</name>
    <dbReference type="NCBI Taxonomy" id="1173618"/>
    <lineage>
        <taxon>Bacteria</taxon>
        <taxon>Pseudomonadati</taxon>
        <taxon>Bacteroidota</taxon>
        <taxon>Flavobacteriia</taxon>
        <taxon>Flavobacteriales</taxon>
        <taxon>Flavobacteriaceae</taxon>
        <taxon>Sungkyunkwania</taxon>
    </lineage>
</organism>
<protein>
    <submittedName>
        <fullName evidence="2">DUF6427 family protein</fullName>
    </submittedName>
</protein>
<feature type="transmembrane region" description="Helical" evidence="1">
    <location>
        <begin position="229"/>
        <end position="247"/>
    </location>
</feature>
<reference evidence="3" key="1">
    <citation type="journal article" date="2019" name="Int. J. Syst. Evol. Microbiol.">
        <title>The Global Catalogue of Microorganisms (GCM) 10K type strain sequencing project: providing services to taxonomists for standard genome sequencing and annotation.</title>
        <authorList>
            <consortium name="The Broad Institute Genomics Platform"/>
            <consortium name="The Broad Institute Genome Sequencing Center for Infectious Disease"/>
            <person name="Wu L."/>
            <person name="Ma J."/>
        </authorList>
    </citation>
    <scope>NUCLEOTIDE SEQUENCE [LARGE SCALE GENOMIC DNA]</scope>
    <source>
        <strain evidence="3">CCUG 62952</strain>
    </source>
</reference>
<dbReference type="RefSeq" id="WP_386408851.1">
    <property type="nucleotide sequence ID" value="NZ_JBHTJH010000017.1"/>
</dbReference>
<evidence type="ECO:0000313" key="3">
    <source>
        <dbReference type="Proteomes" id="UP001596978"/>
    </source>
</evidence>
<feature type="transmembrane region" description="Helical" evidence="1">
    <location>
        <begin position="115"/>
        <end position="142"/>
    </location>
</feature>
<gene>
    <name evidence="2" type="ORF">ACFQ1M_12915</name>
</gene>
<feature type="transmembrane region" description="Helical" evidence="1">
    <location>
        <begin position="149"/>
        <end position="167"/>
    </location>
</feature>
<comment type="caution">
    <text evidence="2">The sequence shown here is derived from an EMBL/GenBank/DDBJ whole genome shotgun (WGS) entry which is preliminary data.</text>
</comment>
<accession>A0ABW3D0G5</accession>
<feature type="transmembrane region" description="Helical" evidence="1">
    <location>
        <begin position="28"/>
        <end position="52"/>
    </location>
</feature>
<evidence type="ECO:0000256" key="1">
    <source>
        <dbReference type="SAM" id="Phobius"/>
    </source>
</evidence>
<dbReference type="Pfam" id="PF19992">
    <property type="entry name" value="DUF6427"/>
    <property type="match status" value="1"/>
</dbReference>
<evidence type="ECO:0000313" key="2">
    <source>
        <dbReference type="EMBL" id="MFD0863109.1"/>
    </source>
</evidence>
<sequence>MNLIIFGIAILLLFIAGFIIEFPRDTQWVIYLKAFISFVALLFSVFVMDFTITRNALTKKNSYALLIFVLFLGLFPSIFVDFKMITAHLFVILGLRRFISLATGTRIEQKMFDGSFWMAIASLISEWAICFFIIAFAALFVFKLINFRFFFMPIIAYAVVSFLFFTYCYTADDLSLFMASFEYELNLEPEKYRQWQYLVPLMFCSILGGIAFVVYIIKSTKRTGLRRNINAMVMVIFFTSILAALLAEGKNGSELLWILFPLAVIIANWIERIQKEWLKESLLLASVILPVLLLVLYFIPKG</sequence>
<proteinExistence type="predicted"/>
<keyword evidence="1" id="KW-0472">Membrane</keyword>
<dbReference type="Proteomes" id="UP001596978">
    <property type="component" value="Unassembled WGS sequence"/>
</dbReference>